<accession>A0A8C5DRB0</accession>
<feature type="transmembrane region" description="Helical" evidence="14">
    <location>
        <begin position="156"/>
        <end position="180"/>
    </location>
</feature>
<sequence>MLSLGLVFFLSVSVFSESVRETETWMPLNGSQTVALSAHVDDQESSGNSNGSDFGFTDDYDDTLYDDEDEDVFSGSGDEDDSASPDDDASPSVQPGVRDNNLPEQQRPLRPTLDELEIISNSNEIPSLSKEGVDEHPSNVLMSHANDDSVFNKTEVLAALIAGGAVGLLLAVLLVLLLVYRMKKKDEGSYEVGKKPIYIKAPTTEIYA</sequence>
<evidence type="ECO:0000313" key="18">
    <source>
        <dbReference type="Proteomes" id="UP000694680"/>
    </source>
</evidence>
<dbReference type="Pfam" id="PF01034">
    <property type="entry name" value="Syndecan"/>
    <property type="match status" value="1"/>
</dbReference>
<dbReference type="RefSeq" id="XP_028303474.1">
    <property type="nucleotide sequence ID" value="XM_028447673.1"/>
</dbReference>
<evidence type="ECO:0000256" key="6">
    <source>
        <dbReference type="ARBA" id="ARBA00022974"/>
    </source>
</evidence>
<feature type="compositionally biased region" description="Acidic residues" evidence="13">
    <location>
        <begin position="56"/>
        <end position="89"/>
    </location>
</feature>
<keyword evidence="4 12" id="KW-0812">Transmembrane</keyword>
<evidence type="ECO:0000313" key="17">
    <source>
        <dbReference type="Ensembl" id="ENSGWIP00000009197.1"/>
    </source>
</evidence>
<dbReference type="GO" id="GO:0016020">
    <property type="term" value="C:membrane"/>
    <property type="evidence" value="ECO:0007669"/>
    <property type="project" value="UniProtKB-SubCell"/>
</dbReference>
<dbReference type="InterPro" id="IPR001050">
    <property type="entry name" value="Syndecan"/>
</dbReference>
<feature type="chain" id="PRO_5034283041" description="Syndecan" evidence="15">
    <location>
        <begin position="17"/>
        <end position="208"/>
    </location>
</feature>
<evidence type="ECO:0000256" key="1">
    <source>
        <dbReference type="ARBA" id="ARBA00004479"/>
    </source>
</evidence>
<evidence type="ECO:0000256" key="11">
    <source>
        <dbReference type="ARBA" id="ARBA00045953"/>
    </source>
</evidence>
<organism evidence="17 18">
    <name type="scientific">Gouania willdenowi</name>
    <name type="common">Blunt-snouted clingfish</name>
    <name type="synonym">Lepadogaster willdenowi</name>
    <dbReference type="NCBI Taxonomy" id="441366"/>
    <lineage>
        <taxon>Eukaryota</taxon>
        <taxon>Metazoa</taxon>
        <taxon>Chordata</taxon>
        <taxon>Craniata</taxon>
        <taxon>Vertebrata</taxon>
        <taxon>Euteleostomi</taxon>
        <taxon>Actinopterygii</taxon>
        <taxon>Neopterygii</taxon>
        <taxon>Teleostei</taxon>
        <taxon>Neoteleostei</taxon>
        <taxon>Acanthomorphata</taxon>
        <taxon>Ovalentaria</taxon>
        <taxon>Blenniimorphae</taxon>
        <taxon>Blenniiformes</taxon>
        <taxon>Gobiesocoidei</taxon>
        <taxon>Gobiesocidae</taxon>
        <taxon>Gobiesocinae</taxon>
        <taxon>Gouania</taxon>
    </lineage>
</organism>
<comment type="function">
    <text evidence="11">Cell surface proteoglycan which regulates exosome biogenesis in concert with SDCBP and PDCD6IP.</text>
</comment>
<dbReference type="PANTHER" id="PTHR10915">
    <property type="entry name" value="SYNDECAN"/>
    <property type="match status" value="1"/>
</dbReference>
<keyword evidence="6 12" id="KW-0654">Proteoglycan</keyword>
<dbReference type="CTD" id="6385"/>
<evidence type="ECO:0000256" key="2">
    <source>
        <dbReference type="ARBA" id="ARBA00005343"/>
    </source>
</evidence>
<evidence type="ECO:0000256" key="7">
    <source>
        <dbReference type="ARBA" id="ARBA00022989"/>
    </source>
</evidence>
<keyword evidence="18" id="KW-1185">Reference proteome</keyword>
<dbReference type="GO" id="GO:0009986">
    <property type="term" value="C:cell surface"/>
    <property type="evidence" value="ECO:0007669"/>
    <property type="project" value="TreeGrafter"/>
</dbReference>
<reference evidence="17" key="3">
    <citation type="submission" date="2025-09" db="UniProtKB">
        <authorList>
            <consortium name="Ensembl"/>
        </authorList>
    </citation>
    <scope>IDENTIFICATION</scope>
</reference>
<evidence type="ECO:0000256" key="5">
    <source>
        <dbReference type="ARBA" id="ARBA00022729"/>
    </source>
</evidence>
<protein>
    <recommendedName>
        <fullName evidence="12">Syndecan</fullName>
    </recommendedName>
</protein>
<feature type="region of interest" description="Disordered" evidence="13">
    <location>
        <begin position="38"/>
        <end position="113"/>
    </location>
</feature>
<keyword evidence="7 14" id="KW-1133">Transmembrane helix</keyword>
<gene>
    <name evidence="17" type="primary">sdc4</name>
</gene>
<evidence type="ECO:0000256" key="8">
    <source>
        <dbReference type="ARBA" id="ARBA00023136"/>
    </source>
</evidence>
<evidence type="ECO:0000259" key="16">
    <source>
        <dbReference type="SMART" id="SM00294"/>
    </source>
</evidence>
<evidence type="ECO:0000256" key="9">
    <source>
        <dbReference type="ARBA" id="ARBA00023180"/>
    </source>
</evidence>
<evidence type="ECO:0000256" key="4">
    <source>
        <dbReference type="ARBA" id="ARBA00022692"/>
    </source>
</evidence>
<dbReference type="Ensembl" id="ENSGWIT00000010257.1">
    <property type="protein sequence ID" value="ENSGWIP00000009197.1"/>
    <property type="gene ID" value="ENSGWIG00000005480.1"/>
</dbReference>
<keyword evidence="10 12" id="KW-0357">Heparan sulfate</keyword>
<dbReference type="SMART" id="SM00294">
    <property type="entry name" value="4.1m"/>
    <property type="match status" value="1"/>
</dbReference>
<dbReference type="PROSITE" id="PS00964">
    <property type="entry name" value="SYNDECAN"/>
    <property type="match status" value="1"/>
</dbReference>
<dbReference type="OrthoDB" id="10044468at2759"/>
<feature type="domain" description="Neurexin/syndecan/glycophorin C" evidence="16">
    <location>
        <begin position="179"/>
        <end position="197"/>
    </location>
</feature>
<feature type="signal peptide" evidence="15">
    <location>
        <begin position="1"/>
        <end position="16"/>
    </location>
</feature>
<comment type="subcellular location">
    <subcellularLocation>
        <location evidence="1 12">Membrane</location>
        <topology evidence="1 12">Single-pass type I membrane protein</topology>
    </subcellularLocation>
</comment>
<comment type="similarity">
    <text evidence="3">Belongs to the neurexin family.</text>
</comment>
<name>A0A8C5DRB0_GOUWI</name>
<evidence type="ECO:0000256" key="14">
    <source>
        <dbReference type="SAM" id="Phobius"/>
    </source>
</evidence>
<dbReference type="InterPro" id="IPR003585">
    <property type="entry name" value="Neurexin-like"/>
</dbReference>
<dbReference type="AlphaFoldDB" id="A0A8C5DRB0"/>
<evidence type="ECO:0000256" key="15">
    <source>
        <dbReference type="SAM" id="SignalP"/>
    </source>
</evidence>
<feature type="compositionally biased region" description="Low complexity" evidence="13">
    <location>
        <begin position="45"/>
        <end position="55"/>
    </location>
</feature>
<evidence type="ECO:0000256" key="13">
    <source>
        <dbReference type="SAM" id="MobiDB-lite"/>
    </source>
</evidence>
<proteinExistence type="inferred from homology"/>
<dbReference type="InterPro" id="IPR030479">
    <property type="entry name" value="Syndecan_CS"/>
</dbReference>
<keyword evidence="9 12" id="KW-0325">Glycoprotein</keyword>
<dbReference type="InterPro" id="IPR027789">
    <property type="entry name" value="Syndecan/Neurexin_dom"/>
</dbReference>
<dbReference type="GeneID" id="114463847"/>
<dbReference type="GO" id="GO:0016477">
    <property type="term" value="P:cell migration"/>
    <property type="evidence" value="ECO:0007669"/>
    <property type="project" value="TreeGrafter"/>
</dbReference>
<dbReference type="PANTHER" id="PTHR10915:SF3">
    <property type="entry name" value="SYNDECAN-4"/>
    <property type="match status" value="1"/>
</dbReference>
<reference evidence="17" key="2">
    <citation type="submission" date="2025-08" db="UniProtKB">
        <authorList>
            <consortium name="Ensembl"/>
        </authorList>
    </citation>
    <scope>IDENTIFICATION</scope>
</reference>
<dbReference type="Proteomes" id="UP000694680">
    <property type="component" value="Chromosome 5"/>
</dbReference>
<evidence type="ECO:0000256" key="10">
    <source>
        <dbReference type="ARBA" id="ARBA00023207"/>
    </source>
</evidence>
<evidence type="ECO:0000256" key="12">
    <source>
        <dbReference type="RuleBase" id="RU000649"/>
    </source>
</evidence>
<evidence type="ECO:0000256" key="3">
    <source>
        <dbReference type="ARBA" id="ARBA00010241"/>
    </source>
</evidence>
<comment type="similarity">
    <text evidence="2 12">Belongs to the syndecan proteoglycan family.</text>
</comment>
<reference evidence="17" key="1">
    <citation type="submission" date="2020-06" db="EMBL/GenBank/DDBJ databases">
        <authorList>
            <consortium name="Wellcome Sanger Institute Data Sharing"/>
        </authorList>
    </citation>
    <scope>NUCLEOTIDE SEQUENCE [LARGE SCALE GENOMIC DNA]</scope>
</reference>
<keyword evidence="5 15" id="KW-0732">Signal</keyword>
<keyword evidence="8 14" id="KW-0472">Membrane</keyword>